<feature type="compositionally biased region" description="Basic residues" evidence="1">
    <location>
        <begin position="504"/>
        <end position="513"/>
    </location>
</feature>
<feature type="compositionally biased region" description="Polar residues" evidence="1">
    <location>
        <begin position="546"/>
        <end position="557"/>
    </location>
</feature>
<dbReference type="PANTHER" id="PTHR46309">
    <property type="entry name" value="PHD FINGER PROTEIN 12"/>
    <property type="match status" value="1"/>
</dbReference>
<dbReference type="Pfam" id="PF22970">
    <property type="entry name" value="DUF7028"/>
    <property type="match status" value="1"/>
</dbReference>
<evidence type="ECO:0000313" key="3">
    <source>
        <dbReference type="EMBL" id="KAK4266344.1"/>
    </source>
</evidence>
<gene>
    <name evidence="3" type="ORF">QN277_027284</name>
</gene>
<evidence type="ECO:0000313" key="4">
    <source>
        <dbReference type="Proteomes" id="UP001293593"/>
    </source>
</evidence>
<dbReference type="GO" id="GO:0003714">
    <property type="term" value="F:transcription corepressor activity"/>
    <property type="evidence" value="ECO:0007669"/>
    <property type="project" value="InterPro"/>
</dbReference>
<feature type="compositionally biased region" description="Basic and acidic residues" evidence="1">
    <location>
        <begin position="363"/>
        <end position="379"/>
    </location>
</feature>
<keyword evidence="4" id="KW-1185">Reference proteome</keyword>
<accession>A0AAE1K5S9</accession>
<feature type="region of interest" description="Disordered" evidence="1">
    <location>
        <begin position="308"/>
        <end position="388"/>
    </location>
</feature>
<dbReference type="Proteomes" id="UP001293593">
    <property type="component" value="Unassembled WGS sequence"/>
</dbReference>
<dbReference type="AlphaFoldDB" id="A0AAE1K5S9"/>
<feature type="compositionally biased region" description="Basic and acidic residues" evidence="1">
    <location>
        <begin position="559"/>
        <end position="572"/>
    </location>
</feature>
<evidence type="ECO:0000256" key="1">
    <source>
        <dbReference type="SAM" id="MobiDB-lite"/>
    </source>
</evidence>
<feature type="domain" description="DUF7028" evidence="2">
    <location>
        <begin position="381"/>
        <end position="441"/>
    </location>
</feature>
<name>A0AAE1K5S9_9FABA</name>
<proteinExistence type="predicted"/>
<feature type="region of interest" description="Disordered" evidence="1">
    <location>
        <begin position="476"/>
        <end position="572"/>
    </location>
</feature>
<feature type="region of interest" description="Disordered" evidence="1">
    <location>
        <begin position="34"/>
        <end position="77"/>
    </location>
</feature>
<comment type="caution">
    <text evidence="3">The sequence shown here is derived from an EMBL/GenBank/DDBJ whole genome shotgun (WGS) entry which is preliminary data.</text>
</comment>
<feature type="region of interest" description="Disordered" evidence="1">
    <location>
        <begin position="177"/>
        <end position="201"/>
    </location>
</feature>
<feature type="compositionally biased region" description="Polar residues" evidence="1">
    <location>
        <begin position="526"/>
        <end position="535"/>
    </location>
</feature>
<protein>
    <recommendedName>
        <fullName evidence="2">DUF7028 domain-containing protein</fullName>
    </recommendedName>
</protein>
<reference evidence="3" key="1">
    <citation type="submission" date="2023-10" db="EMBL/GenBank/DDBJ databases">
        <title>Chromosome-level genome of the transformable northern wattle, Acacia crassicarpa.</title>
        <authorList>
            <person name="Massaro I."/>
            <person name="Sinha N.R."/>
            <person name="Poethig S."/>
            <person name="Leichty A.R."/>
        </authorList>
    </citation>
    <scope>NUCLEOTIDE SEQUENCE</scope>
    <source>
        <strain evidence="3">Acra3RX</strain>
        <tissue evidence="3">Leaf</tissue>
    </source>
</reference>
<feature type="compositionally biased region" description="Low complexity" evidence="1">
    <location>
        <begin position="56"/>
        <end position="67"/>
    </location>
</feature>
<evidence type="ECO:0000259" key="2">
    <source>
        <dbReference type="Pfam" id="PF22970"/>
    </source>
</evidence>
<dbReference type="PANTHER" id="PTHR46309:SF1">
    <property type="entry name" value="PHD FINGER PROTEIN 12"/>
    <property type="match status" value="1"/>
</dbReference>
<feature type="compositionally biased region" description="Basic and acidic residues" evidence="1">
    <location>
        <begin position="491"/>
        <end position="503"/>
    </location>
</feature>
<sequence>MGPGVGSAGPSEVVLKSRNSSGCLIVRKKGDALPVGVGSSSSQKLYDKKLAKRHSVASSDSGSSDESLMPPSRRMDPETVRIGNGLTAYQQGMVAGSELGRKRDILSLARFNKDLLVNKNGFEEREIKRNKLDAFDSDEYEGVHVEKSRRHFDGHGVGFGGGRYMGSMHAGRSGIEKEFDPGSSRSVLGKRNNSHYDRTGGLYMGNDLDRSRFKMDRDGPQLPLPLLREKFAGNGDEFIRIQGKNGVLKVRVGKKKVGGTLDHYDHRKHVESQQILRTEGATAKRNDLTHSSLNLETALVAEKSGLVPRPDKKKIASRKSLSSKDSKGDALDSENSDTSSNLGRKNTKARKSMKRISSEDEQASLHEKVLTTRTKEGKARGGSGTEKQKLREKIREMLLSAGWTIDYRPRRNRDYLDAVYINPAGTAYWSIIKAYDALQKQLADVEKEVKPNGDGSSFALFSDEVLSQLTRKTRKKMEKELKKKQQQQQRDCSESDSEREPHTKRFAGNKHASHSFDCDSNEEKLNSSVKQGNKSMKNKMAENAISGASSKSPSPDNEGSEKQHSGCDPRLL</sequence>
<organism evidence="3 4">
    <name type="scientific">Acacia crassicarpa</name>
    <name type="common">northern wattle</name>
    <dbReference type="NCBI Taxonomy" id="499986"/>
    <lineage>
        <taxon>Eukaryota</taxon>
        <taxon>Viridiplantae</taxon>
        <taxon>Streptophyta</taxon>
        <taxon>Embryophyta</taxon>
        <taxon>Tracheophyta</taxon>
        <taxon>Spermatophyta</taxon>
        <taxon>Magnoliopsida</taxon>
        <taxon>eudicotyledons</taxon>
        <taxon>Gunneridae</taxon>
        <taxon>Pentapetalae</taxon>
        <taxon>rosids</taxon>
        <taxon>fabids</taxon>
        <taxon>Fabales</taxon>
        <taxon>Fabaceae</taxon>
        <taxon>Caesalpinioideae</taxon>
        <taxon>mimosoid clade</taxon>
        <taxon>Acacieae</taxon>
        <taxon>Acacia</taxon>
    </lineage>
</organism>
<dbReference type="GO" id="GO:0006357">
    <property type="term" value="P:regulation of transcription by RNA polymerase II"/>
    <property type="evidence" value="ECO:0007669"/>
    <property type="project" value="TreeGrafter"/>
</dbReference>
<dbReference type="EMBL" id="JAWXYG010000008">
    <property type="protein sequence ID" value="KAK4266344.1"/>
    <property type="molecule type" value="Genomic_DNA"/>
</dbReference>
<dbReference type="InterPro" id="IPR042163">
    <property type="entry name" value="PHF12"/>
</dbReference>
<dbReference type="GO" id="GO:0005634">
    <property type="term" value="C:nucleus"/>
    <property type="evidence" value="ECO:0007669"/>
    <property type="project" value="TreeGrafter"/>
</dbReference>
<feature type="compositionally biased region" description="Basic residues" evidence="1">
    <location>
        <begin position="345"/>
        <end position="354"/>
    </location>
</feature>
<dbReference type="InterPro" id="IPR054292">
    <property type="entry name" value="DUF7028"/>
</dbReference>
<feature type="compositionally biased region" description="Basic and acidic residues" evidence="1">
    <location>
        <begin position="514"/>
        <end position="525"/>
    </location>
</feature>